<evidence type="ECO:0000256" key="1">
    <source>
        <dbReference type="ARBA" id="ARBA00022801"/>
    </source>
</evidence>
<dbReference type="Gene3D" id="2.120.10.30">
    <property type="entry name" value="TolB, C-terminal domain"/>
    <property type="match status" value="1"/>
</dbReference>
<dbReference type="OrthoDB" id="262125at2"/>
<name>A0A4R4V7X4_9PSEU</name>
<proteinExistence type="predicted"/>
<feature type="domain" description="Peptidase S9 prolyl oligopeptidase catalytic" evidence="2">
    <location>
        <begin position="394"/>
        <end position="599"/>
    </location>
</feature>
<comment type="caution">
    <text evidence="3">The sequence shown here is derived from an EMBL/GenBank/DDBJ whole genome shotgun (WGS) entry which is preliminary data.</text>
</comment>
<keyword evidence="1 3" id="KW-0378">Hydrolase</keyword>
<dbReference type="SUPFAM" id="SSF82171">
    <property type="entry name" value="DPP6 N-terminal domain-like"/>
    <property type="match status" value="1"/>
</dbReference>
<dbReference type="GO" id="GO:0006508">
    <property type="term" value="P:proteolysis"/>
    <property type="evidence" value="ECO:0007669"/>
    <property type="project" value="InterPro"/>
</dbReference>
<dbReference type="Proteomes" id="UP000295674">
    <property type="component" value="Unassembled WGS sequence"/>
</dbReference>
<evidence type="ECO:0000313" key="3">
    <source>
        <dbReference type="EMBL" id="TDD01359.1"/>
    </source>
</evidence>
<protein>
    <submittedName>
        <fullName evidence="3">Alpha/beta fold hydrolase</fullName>
    </submittedName>
</protein>
<dbReference type="RefSeq" id="WP_132678551.1">
    <property type="nucleotide sequence ID" value="NZ_SMKS01000063.1"/>
</dbReference>
<organism evidence="3 4">
    <name type="scientific">Saccharopolyspora terrae</name>
    <dbReference type="NCBI Taxonomy" id="2530384"/>
    <lineage>
        <taxon>Bacteria</taxon>
        <taxon>Bacillati</taxon>
        <taxon>Actinomycetota</taxon>
        <taxon>Actinomycetes</taxon>
        <taxon>Pseudonocardiales</taxon>
        <taxon>Pseudonocardiaceae</taxon>
        <taxon>Saccharopolyspora</taxon>
    </lineage>
</organism>
<dbReference type="InterPro" id="IPR001375">
    <property type="entry name" value="Peptidase_S9_cat"/>
</dbReference>
<sequence length="619" mass="66122">MSTNGPAGTEISARMGFAFSPRGLRAASVAVAGDTALLESWQLGAGEVVQRQIAGLALDRATRLLPLDDGSLVLWQQCGSQRHEITMYPATAEGIPGTDGHRLGSLTALGGYLLPGPAGWSAPGLAVTVDDADRSTIWRLGAAPPGIERIVRLPGRLSGGAWIDEAGRALAINQTPRGGRQHGIVVDLSDGSWRRTWFMSEASTDQILLCSPATRLLVVSSNASGEPRLGWGVLGQRTVHFPEALHRRGYPRHPLAVDDRGERVLVHERAGAVSRLFVYTPANDSLTPLDSPRGIVSSPACWAGDVVRVPFSQPAHPRTLATLRFDDRSAAKPAWSLHQATTSSCASADAELVELDGAAGPIEAIVHGGTGWRYRERLVVALHGGPLSAWGFEFDPLFHSLASAGMTVLAPNCRGSTGYGEEHLRSALGKWGGPDLDDVRHLCARLERDRRRSGLPAPIVLGVSYGAYLALLAACADPDSWSGCVALAPLLSPAALHVDAADAVRDRIGELGGLNENQQQGDVLSLCASLRAPLLLVHGRRDEHIPVRQSRMLHRRLLELGRHAGTDLDYVELDTNHAGVVADWPSELLRRIKRFCLTHTATTGGMRQEAPVATHVGRG</sequence>
<dbReference type="Gene3D" id="3.40.50.1820">
    <property type="entry name" value="alpha/beta hydrolase"/>
    <property type="match status" value="1"/>
</dbReference>
<dbReference type="InterPro" id="IPR029058">
    <property type="entry name" value="AB_hydrolase_fold"/>
</dbReference>
<reference evidence="3 4" key="1">
    <citation type="submission" date="2019-03" db="EMBL/GenBank/DDBJ databases">
        <title>Draft genome sequences of novel Actinobacteria.</title>
        <authorList>
            <person name="Sahin N."/>
            <person name="Ay H."/>
            <person name="Saygin H."/>
        </authorList>
    </citation>
    <scope>NUCLEOTIDE SEQUENCE [LARGE SCALE GENOMIC DNA]</scope>
    <source>
        <strain evidence="3 4">16K309</strain>
    </source>
</reference>
<dbReference type="PANTHER" id="PTHR42776">
    <property type="entry name" value="SERINE PEPTIDASE S9 FAMILY MEMBER"/>
    <property type="match status" value="1"/>
</dbReference>
<gene>
    <name evidence="3" type="ORF">E1181_25545</name>
</gene>
<dbReference type="Pfam" id="PF00326">
    <property type="entry name" value="Peptidase_S9"/>
    <property type="match status" value="1"/>
</dbReference>
<dbReference type="AlphaFoldDB" id="A0A4R4V7X4"/>
<dbReference type="InterPro" id="IPR011042">
    <property type="entry name" value="6-blade_b-propeller_TolB-like"/>
</dbReference>
<accession>A0A4R4V7X4</accession>
<dbReference type="SUPFAM" id="SSF53474">
    <property type="entry name" value="alpha/beta-Hydrolases"/>
    <property type="match status" value="1"/>
</dbReference>
<evidence type="ECO:0000313" key="4">
    <source>
        <dbReference type="Proteomes" id="UP000295674"/>
    </source>
</evidence>
<evidence type="ECO:0000259" key="2">
    <source>
        <dbReference type="Pfam" id="PF00326"/>
    </source>
</evidence>
<dbReference type="EMBL" id="SMKS01000063">
    <property type="protein sequence ID" value="TDD01359.1"/>
    <property type="molecule type" value="Genomic_DNA"/>
</dbReference>
<keyword evidence="4" id="KW-1185">Reference proteome</keyword>
<dbReference type="PANTHER" id="PTHR42776:SF27">
    <property type="entry name" value="DIPEPTIDYL PEPTIDASE FAMILY MEMBER 6"/>
    <property type="match status" value="1"/>
</dbReference>
<dbReference type="GO" id="GO:0004252">
    <property type="term" value="F:serine-type endopeptidase activity"/>
    <property type="evidence" value="ECO:0007669"/>
    <property type="project" value="TreeGrafter"/>
</dbReference>